<organism evidence="2">
    <name type="scientific">viral metagenome</name>
    <dbReference type="NCBI Taxonomy" id="1070528"/>
    <lineage>
        <taxon>unclassified sequences</taxon>
        <taxon>metagenomes</taxon>
        <taxon>organismal metagenomes</taxon>
    </lineage>
</organism>
<protein>
    <submittedName>
        <fullName evidence="2">Uncharacterized protein</fullName>
    </submittedName>
</protein>
<sequence>MESGLMMLLHSVIIGIVLYVVMIYALKQRHVVAENRSILLAALILIYMIVFGHGLPGKVNRDLF</sequence>
<evidence type="ECO:0000256" key="1">
    <source>
        <dbReference type="SAM" id="Phobius"/>
    </source>
</evidence>
<keyword evidence="1" id="KW-0812">Transmembrane</keyword>
<name>A0A6C0CBI6_9ZZZZ</name>
<keyword evidence="1" id="KW-1133">Transmembrane helix</keyword>
<evidence type="ECO:0000313" key="2">
    <source>
        <dbReference type="EMBL" id="QHT01703.1"/>
    </source>
</evidence>
<dbReference type="AlphaFoldDB" id="A0A6C0CBI6"/>
<proteinExistence type="predicted"/>
<keyword evidence="1" id="KW-0472">Membrane</keyword>
<feature type="transmembrane region" description="Helical" evidence="1">
    <location>
        <begin position="38"/>
        <end position="55"/>
    </location>
</feature>
<accession>A0A6C0CBI6</accession>
<dbReference type="EMBL" id="MN739380">
    <property type="protein sequence ID" value="QHT01703.1"/>
    <property type="molecule type" value="Genomic_DNA"/>
</dbReference>
<feature type="transmembrane region" description="Helical" evidence="1">
    <location>
        <begin position="6"/>
        <end position="26"/>
    </location>
</feature>
<reference evidence="2" key="1">
    <citation type="journal article" date="2020" name="Nature">
        <title>Giant virus diversity and host interactions through global metagenomics.</title>
        <authorList>
            <person name="Schulz F."/>
            <person name="Roux S."/>
            <person name="Paez-Espino D."/>
            <person name="Jungbluth S."/>
            <person name="Walsh D.A."/>
            <person name="Denef V.J."/>
            <person name="McMahon K.D."/>
            <person name="Konstantinidis K.T."/>
            <person name="Eloe-Fadrosh E.A."/>
            <person name="Kyrpides N.C."/>
            <person name="Woyke T."/>
        </authorList>
    </citation>
    <scope>NUCLEOTIDE SEQUENCE</scope>
    <source>
        <strain evidence="2">GVMAG-M-3300020523-10</strain>
    </source>
</reference>